<protein>
    <submittedName>
        <fullName evidence="2">Uncharacterized protein</fullName>
    </submittedName>
</protein>
<name>A0AAV9XRC6_9PEZI</name>
<feature type="region of interest" description="Disordered" evidence="1">
    <location>
        <begin position="64"/>
        <end position="89"/>
    </location>
</feature>
<organism evidence="2 3">
    <name type="scientific">Orbilia ellipsospora</name>
    <dbReference type="NCBI Taxonomy" id="2528407"/>
    <lineage>
        <taxon>Eukaryota</taxon>
        <taxon>Fungi</taxon>
        <taxon>Dikarya</taxon>
        <taxon>Ascomycota</taxon>
        <taxon>Pezizomycotina</taxon>
        <taxon>Orbiliomycetes</taxon>
        <taxon>Orbiliales</taxon>
        <taxon>Orbiliaceae</taxon>
        <taxon>Orbilia</taxon>
    </lineage>
</organism>
<sequence>MSSATPSDRFSRRVPAAGQISNKQLSLSIATLQKKALLDRLLEISLIFRQRHFAGRGIAAAALSASRSKSSTTGNSSRGGAGTPDLAKPSISGYLTARRKAVQKLATRFPFSSSKVLHHAKRLQFFGRNRNRGTSSGPPQSLNLLRFTVFGFGNSSKSTRLSDTAFRQNRECQPSSMLSSSSPAPSSIPSSTILDEKLGAMDIRTGPSIASAIYDKAYPTGTESFLLEALPLSAQEDPYLQDITSWKREPVLDVGSLRLDSILDDLEEFQLPASEESSAEYWQLTF</sequence>
<evidence type="ECO:0000313" key="2">
    <source>
        <dbReference type="EMBL" id="KAK6544501.1"/>
    </source>
</evidence>
<dbReference type="EMBL" id="JAVHJO010000001">
    <property type="protein sequence ID" value="KAK6544501.1"/>
    <property type="molecule type" value="Genomic_DNA"/>
</dbReference>
<dbReference type="Proteomes" id="UP001365542">
    <property type="component" value="Unassembled WGS sequence"/>
</dbReference>
<feature type="compositionally biased region" description="Low complexity" evidence="1">
    <location>
        <begin position="174"/>
        <end position="190"/>
    </location>
</feature>
<feature type="compositionally biased region" description="Low complexity" evidence="1">
    <location>
        <begin position="64"/>
        <end position="76"/>
    </location>
</feature>
<reference evidence="2 3" key="1">
    <citation type="submission" date="2019-10" db="EMBL/GenBank/DDBJ databases">
        <authorList>
            <person name="Palmer J.M."/>
        </authorList>
    </citation>
    <scope>NUCLEOTIDE SEQUENCE [LARGE SCALE GENOMIC DNA]</scope>
    <source>
        <strain evidence="2 3">TWF694</strain>
    </source>
</reference>
<gene>
    <name evidence="2" type="ORF">TWF694_001195</name>
</gene>
<keyword evidence="3" id="KW-1185">Reference proteome</keyword>
<feature type="region of interest" description="Disordered" evidence="1">
    <location>
        <begin position="169"/>
        <end position="190"/>
    </location>
</feature>
<dbReference type="AlphaFoldDB" id="A0AAV9XRC6"/>
<evidence type="ECO:0000256" key="1">
    <source>
        <dbReference type="SAM" id="MobiDB-lite"/>
    </source>
</evidence>
<proteinExistence type="predicted"/>
<comment type="caution">
    <text evidence="2">The sequence shown here is derived from an EMBL/GenBank/DDBJ whole genome shotgun (WGS) entry which is preliminary data.</text>
</comment>
<accession>A0AAV9XRC6</accession>
<evidence type="ECO:0000313" key="3">
    <source>
        <dbReference type="Proteomes" id="UP001365542"/>
    </source>
</evidence>